<organism evidence="11">
    <name type="scientific">Locusta migratoria</name>
    <name type="common">Migratory locust</name>
    <dbReference type="NCBI Taxonomy" id="7004"/>
    <lineage>
        <taxon>Eukaryota</taxon>
        <taxon>Metazoa</taxon>
        <taxon>Ecdysozoa</taxon>
        <taxon>Arthropoda</taxon>
        <taxon>Hexapoda</taxon>
        <taxon>Insecta</taxon>
        <taxon>Pterygota</taxon>
        <taxon>Neoptera</taxon>
        <taxon>Polyneoptera</taxon>
        <taxon>Orthoptera</taxon>
        <taxon>Caelifera</taxon>
        <taxon>Acrididea</taxon>
        <taxon>Acridomorpha</taxon>
        <taxon>Acridoidea</taxon>
        <taxon>Acrididae</taxon>
        <taxon>Oedipodinae</taxon>
        <taxon>Locusta</taxon>
    </lineage>
</organism>
<evidence type="ECO:0000256" key="7">
    <source>
        <dbReference type="ARBA" id="ARBA00023136"/>
    </source>
</evidence>
<evidence type="ECO:0000256" key="9">
    <source>
        <dbReference type="ARBA" id="ARBA00023224"/>
    </source>
</evidence>
<dbReference type="Pfam" id="PF02949">
    <property type="entry name" value="7tm_6"/>
    <property type="match status" value="1"/>
</dbReference>
<evidence type="ECO:0000256" key="10">
    <source>
        <dbReference type="RuleBase" id="RU351113"/>
    </source>
</evidence>
<evidence type="ECO:0000313" key="11">
    <source>
        <dbReference type="EMBL" id="ALD51391.1"/>
    </source>
</evidence>
<dbReference type="PANTHER" id="PTHR21137">
    <property type="entry name" value="ODORANT RECEPTOR"/>
    <property type="match status" value="1"/>
</dbReference>
<dbReference type="GO" id="GO:0005886">
    <property type="term" value="C:plasma membrane"/>
    <property type="evidence" value="ECO:0007669"/>
    <property type="project" value="UniProtKB-SubCell"/>
</dbReference>
<keyword evidence="2" id="KW-1003">Cell membrane</keyword>
<dbReference type="GO" id="GO:0005549">
    <property type="term" value="F:odorant binding"/>
    <property type="evidence" value="ECO:0007669"/>
    <property type="project" value="InterPro"/>
</dbReference>
<evidence type="ECO:0000256" key="8">
    <source>
        <dbReference type="ARBA" id="ARBA00023170"/>
    </source>
</evidence>
<keyword evidence="7 10" id="KW-0472">Membrane</keyword>
<evidence type="ECO:0000256" key="6">
    <source>
        <dbReference type="ARBA" id="ARBA00022989"/>
    </source>
</evidence>
<feature type="transmembrane region" description="Helical" evidence="10">
    <location>
        <begin position="34"/>
        <end position="55"/>
    </location>
</feature>
<protein>
    <recommendedName>
        <fullName evidence="10">Odorant receptor</fullName>
    </recommendedName>
</protein>
<proteinExistence type="evidence at transcript level"/>
<feature type="transmembrane region" description="Helical" evidence="10">
    <location>
        <begin position="134"/>
        <end position="156"/>
    </location>
</feature>
<keyword evidence="5 10" id="KW-0552">Olfaction</keyword>
<evidence type="ECO:0000256" key="2">
    <source>
        <dbReference type="ARBA" id="ARBA00022475"/>
    </source>
</evidence>
<feature type="transmembrane region" description="Helical" evidence="10">
    <location>
        <begin position="285"/>
        <end position="306"/>
    </location>
</feature>
<comment type="subcellular location">
    <subcellularLocation>
        <location evidence="1 10">Cell membrane</location>
        <topology evidence="1 10">Multi-pass membrane protein</topology>
    </subcellularLocation>
</comment>
<comment type="similarity">
    <text evidence="10">Belongs to the insect chemoreceptor superfamily. Heteromeric odorant receptor channel (TC 1.A.69) family.</text>
</comment>
<evidence type="ECO:0000256" key="5">
    <source>
        <dbReference type="ARBA" id="ARBA00022725"/>
    </source>
</evidence>
<feature type="transmembrane region" description="Helical" evidence="10">
    <location>
        <begin position="197"/>
        <end position="218"/>
    </location>
</feature>
<dbReference type="GO" id="GO:0004984">
    <property type="term" value="F:olfactory receptor activity"/>
    <property type="evidence" value="ECO:0007669"/>
    <property type="project" value="InterPro"/>
</dbReference>
<reference evidence="11" key="2">
    <citation type="submission" date="2015-02" db="EMBL/GenBank/DDBJ databases">
        <authorList>
            <person name="Torres C."/>
        </authorList>
    </citation>
    <scope>NUCLEOTIDE SEQUENCE</scope>
</reference>
<keyword evidence="9 10" id="KW-0807">Transducer</keyword>
<dbReference type="InterPro" id="IPR004117">
    <property type="entry name" value="7tm6_olfct_rcpt"/>
</dbReference>
<evidence type="ECO:0000256" key="4">
    <source>
        <dbReference type="ARBA" id="ARBA00022692"/>
    </source>
</evidence>
<evidence type="ECO:0000256" key="3">
    <source>
        <dbReference type="ARBA" id="ARBA00022606"/>
    </source>
</evidence>
<dbReference type="PANTHER" id="PTHR21137:SF35">
    <property type="entry name" value="ODORANT RECEPTOR 19A-RELATED"/>
    <property type="match status" value="1"/>
</dbReference>
<dbReference type="AlphaFoldDB" id="A0A0M4JNS7"/>
<accession>A0A0M4JNS7</accession>
<keyword evidence="8 10" id="KW-0675">Receptor</keyword>
<dbReference type="GO" id="GO:0007165">
    <property type="term" value="P:signal transduction"/>
    <property type="evidence" value="ECO:0007669"/>
    <property type="project" value="UniProtKB-KW"/>
</dbReference>
<dbReference type="EMBL" id="KP843255">
    <property type="protein sequence ID" value="ALD51391.1"/>
    <property type="molecule type" value="mRNA"/>
</dbReference>
<name>A0A0M4JNS7_LOCMI</name>
<evidence type="ECO:0000256" key="1">
    <source>
        <dbReference type="ARBA" id="ARBA00004651"/>
    </source>
</evidence>
<sequence length="429" mass="48264">MPAAAPWSESALWLNARVLALGAMWRPPGCRGPALSACWALYTGWMLFTQLSFLVAQARALWHFWGDVGKVTHDVCLMVTVVLGLIKFGVFSLRKDDFFRIVRQIDSARSEQSRSDDAEIASILRASYRSARNVTLYMTLLGGSSPAVWAVTPALMRKLRVGPPERELPATAWYSGRDTDSPRYELLCVLQLFSMQYSFFAAIGLDLFFVSIIIHIAAQLQVLGVRLRGIGKLGHKQSSSLSNSPILLRDVEDGFYNEKSLWMEFCSCIQQHHSIIELVKEVESLLNIIILLQFLGATVVICVTLFQSSTNTSNFMTLLKLQAYLMVIIYEIFIYCWYADDILYQVNSFTSGIYFTVRLQDLDASQVLQGIREWDAVVEDKRGGGEPDTSSRLSAAAAGKFYYISRATFVRLISASYSYYALLNQMNDK</sequence>
<keyword evidence="4 10" id="KW-0812">Transmembrane</keyword>
<feature type="transmembrane region" description="Helical" evidence="10">
    <location>
        <begin position="318"/>
        <end position="338"/>
    </location>
</feature>
<keyword evidence="3 10" id="KW-0716">Sensory transduction</keyword>
<keyword evidence="6 10" id="KW-1133">Transmembrane helix</keyword>
<comment type="caution">
    <text evidence="10">Lacks conserved residue(s) required for the propagation of feature annotation.</text>
</comment>
<reference evidence="11" key="1">
    <citation type="journal article" date="2015" name="Cell. Mol. Life Sci.">
        <title>Identification and functional analysis of olfactory receptor family reveal unusual characteristics of the olfactory system in the migratory locust.</title>
        <authorList>
            <person name="Wang Z."/>
            <person name="Yang P."/>
            <person name="Chen D."/>
            <person name="Jiang F."/>
            <person name="Li Y."/>
            <person name="Wang X."/>
            <person name="Kang L."/>
        </authorList>
    </citation>
    <scope>NUCLEOTIDE SEQUENCE</scope>
</reference>
<feature type="transmembrane region" description="Helical" evidence="10">
    <location>
        <begin position="75"/>
        <end position="93"/>
    </location>
</feature>